<evidence type="ECO:0000313" key="2">
    <source>
        <dbReference type="Proteomes" id="UP000221247"/>
    </source>
</evidence>
<gene>
    <name evidence="1" type="primary">84</name>
    <name evidence="1" type="ORF">PBI_BELLAMY_84</name>
</gene>
<evidence type="ECO:0000313" key="1">
    <source>
        <dbReference type="EMBL" id="ASR76129.1"/>
    </source>
</evidence>
<sequence>MNNSMNFQSVHSKPFEEARERYRKAQALMQVKQRMIADLPPPGSAMYRYFLDPKDNPKPYSEQVKHIESLTYEDIFGNE</sequence>
<organism evidence="1 2">
    <name type="scientific">Synechococcus phage Bellamy</name>
    <dbReference type="NCBI Taxonomy" id="2023996"/>
    <lineage>
        <taxon>Viruses</taxon>
        <taxon>Duplodnaviria</taxon>
        <taxon>Heunggongvirae</taxon>
        <taxon>Uroviricota</taxon>
        <taxon>Caudoviricetes</taxon>
        <taxon>Pantevenvirales</taxon>
        <taxon>Kyanoviridae</taxon>
        <taxon>Bellamyvirus</taxon>
        <taxon>Bellamyvirus bellamy</taxon>
    </lineage>
</organism>
<dbReference type="RefSeq" id="YP_009791241.1">
    <property type="nucleotide sequence ID" value="NC_047838.1"/>
</dbReference>
<keyword evidence="2" id="KW-1185">Reference proteome</keyword>
<dbReference type="GeneID" id="54981414"/>
<dbReference type="EMBL" id="MF351863">
    <property type="protein sequence ID" value="ASR76129.1"/>
    <property type="molecule type" value="Genomic_DNA"/>
</dbReference>
<dbReference type="Proteomes" id="UP000221247">
    <property type="component" value="Segment"/>
</dbReference>
<dbReference type="KEGG" id="vg:54981414"/>
<protein>
    <submittedName>
        <fullName evidence="1">Uncharacterized protein</fullName>
    </submittedName>
</protein>
<name>A0A222YX39_9CAUD</name>
<reference evidence="1 2" key="1">
    <citation type="submission" date="2017-06" db="EMBL/GenBank/DDBJ databases">
        <authorList>
            <person name="Kim H.J."/>
            <person name="Triplett B.A."/>
        </authorList>
    </citation>
    <scope>NUCLEOTIDE SEQUENCE [LARGE SCALE GENOMIC DNA]</scope>
</reference>
<accession>A0A222YX39</accession>
<proteinExistence type="predicted"/>